<gene>
    <name evidence="1" type="ORF">HPB50_004472</name>
</gene>
<proteinExistence type="predicted"/>
<protein>
    <submittedName>
        <fullName evidence="1">Uncharacterized protein</fullName>
    </submittedName>
</protein>
<comment type="caution">
    <text evidence="1">The sequence shown here is derived from an EMBL/GenBank/DDBJ whole genome shotgun (WGS) entry which is preliminary data.</text>
</comment>
<reference evidence="1" key="1">
    <citation type="submission" date="2020-05" db="EMBL/GenBank/DDBJ databases">
        <title>Large-scale comparative analyses of tick genomes elucidate their genetic diversity and vector capacities.</title>
        <authorList>
            <person name="Jia N."/>
            <person name="Wang J."/>
            <person name="Shi W."/>
            <person name="Du L."/>
            <person name="Sun Y."/>
            <person name="Zhan W."/>
            <person name="Jiang J."/>
            <person name="Wang Q."/>
            <person name="Zhang B."/>
            <person name="Ji P."/>
            <person name="Sakyi L.B."/>
            <person name="Cui X."/>
            <person name="Yuan T."/>
            <person name="Jiang B."/>
            <person name="Yang W."/>
            <person name="Lam T.T.-Y."/>
            <person name="Chang Q."/>
            <person name="Ding S."/>
            <person name="Wang X."/>
            <person name="Zhu J."/>
            <person name="Ruan X."/>
            <person name="Zhao L."/>
            <person name="Wei J."/>
            <person name="Que T."/>
            <person name="Du C."/>
            <person name="Cheng J."/>
            <person name="Dai P."/>
            <person name="Han X."/>
            <person name="Huang E."/>
            <person name="Gao Y."/>
            <person name="Liu J."/>
            <person name="Shao H."/>
            <person name="Ye R."/>
            <person name="Li L."/>
            <person name="Wei W."/>
            <person name="Wang X."/>
            <person name="Wang C."/>
            <person name="Yang T."/>
            <person name="Huo Q."/>
            <person name="Li W."/>
            <person name="Guo W."/>
            <person name="Chen H."/>
            <person name="Zhou L."/>
            <person name="Ni X."/>
            <person name="Tian J."/>
            <person name="Zhou Y."/>
            <person name="Sheng Y."/>
            <person name="Liu T."/>
            <person name="Pan Y."/>
            <person name="Xia L."/>
            <person name="Li J."/>
            <person name="Zhao F."/>
            <person name="Cao W."/>
        </authorList>
    </citation>
    <scope>NUCLEOTIDE SEQUENCE</scope>
    <source>
        <strain evidence="1">Hyas-2018</strain>
    </source>
</reference>
<sequence length="70" mass="7654">MSSPIAKVVKILGPSTFRNGFPALEEYCDRIAAQPGLREYLASDQFKPWPIWSPFAKGLSARGSPPADDC</sequence>
<accession>A0ACB7RY78</accession>
<organism evidence="1 2">
    <name type="scientific">Hyalomma asiaticum</name>
    <name type="common">Tick</name>
    <dbReference type="NCBI Taxonomy" id="266040"/>
    <lineage>
        <taxon>Eukaryota</taxon>
        <taxon>Metazoa</taxon>
        <taxon>Ecdysozoa</taxon>
        <taxon>Arthropoda</taxon>
        <taxon>Chelicerata</taxon>
        <taxon>Arachnida</taxon>
        <taxon>Acari</taxon>
        <taxon>Parasitiformes</taxon>
        <taxon>Ixodida</taxon>
        <taxon>Ixodoidea</taxon>
        <taxon>Ixodidae</taxon>
        <taxon>Hyalomminae</taxon>
        <taxon>Hyalomma</taxon>
    </lineage>
</organism>
<dbReference type="Proteomes" id="UP000821845">
    <property type="component" value="Chromosome 6"/>
</dbReference>
<dbReference type="EMBL" id="CM023486">
    <property type="protein sequence ID" value="KAH6927475.1"/>
    <property type="molecule type" value="Genomic_DNA"/>
</dbReference>
<evidence type="ECO:0000313" key="1">
    <source>
        <dbReference type="EMBL" id="KAH6927475.1"/>
    </source>
</evidence>
<name>A0ACB7RY78_HYAAI</name>
<evidence type="ECO:0000313" key="2">
    <source>
        <dbReference type="Proteomes" id="UP000821845"/>
    </source>
</evidence>
<keyword evidence="2" id="KW-1185">Reference proteome</keyword>